<feature type="compositionally biased region" description="Basic and acidic residues" evidence="1">
    <location>
        <begin position="301"/>
        <end position="312"/>
    </location>
</feature>
<keyword evidence="3" id="KW-1185">Reference proteome</keyword>
<feature type="compositionally biased region" description="Polar residues" evidence="1">
    <location>
        <begin position="1"/>
        <end position="18"/>
    </location>
</feature>
<dbReference type="Proteomes" id="UP000039865">
    <property type="component" value="Unassembled WGS sequence"/>
</dbReference>
<feature type="region of interest" description="Disordered" evidence="1">
    <location>
        <begin position="190"/>
        <end position="222"/>
    </location>
</feature>
<gene>
    <name evidence="2" type="primary">Contig19515.g20686</name>
    <name evidence="2" type="ORF">STYLEM_14442</name>
</gene>
<protein>
    <submittedName>
        <fullName evidence="2">Uncharacterized protein</fullName>
    </submittedName>
</protein>
<reference evidence="2 3" key="1">
    <citation type="submission" date="2014-06" db="EMBL/GenBank/DDBJ databases">
        <authorList>
            <person name="Swart Estienne"/>
        </authorList>
    </citation>
    <scope>NUCLEOTIDE SEQUENCE [LARGE SCALE GENOMIC DNA]</scope>
    <source>
        <strain evidence="2 3">130c</strain>
    </source>
</reference>
<dbReference type="AlphaFoldDB" id="A0A078AVT9"/>
<accession>A0A078AVT9</accession>
<name>A0A078AVT9_STYLE</name>
<proteinExistence type="predicted"/>
<feature type="region of interest" description="Disordered" evidence="1">
    <location>
        <begin position="300"/>
        <end position="320"/>
    </location>
</feature>
<feature type="compositionally biased region" description="Polar residues" evidence="1">
    <location>
        <begin position="202"/>
        <end position="213"/>
    </location>
</feature>
<evidence type="ECO:0000256" key="1">
    <source>
        <dbReference type="SAM" id="MobiDB-lite"/>
    </source>
</evidence>
<dbReference type="InParanoid" id="A0A078AVT9"/>
<feature type="region of interest" description="Disordered" evidence="1">
    <location>
        <begin position="1"/>
        <end position="27"/>
    </location>
</feature>
<evidence type="ECO:0000313" key="2">
    <source>
        <dbReference type="EMBL" id="CDW85367.1"/>
    </source>
</evidence>
<organism evidence="2 3">
    <name type="scientific">Stylonychia lemnae</name>
    <name type="common">Ciliate</name>
    <dbReference type="NCBI Taxonomy" id="5949"/>
    <lineage>
        <taxon>Eukaryota</taxon>
        <taxon>Sar</taxon>
        <taxon>Alveolata</taxon>
        <taxon>Ciliophora</taxon>
        <taxon>Intramacronucleata</taxon>
        <taxon>Spirotrichea</taxon>
        <taxon>Stichotrichia</taxon>
        <taxon>Sporadotrichida</taxon>
        <taxon>Oxytrichidae</taxon>
        <taxon>Stylonychinae</taxon>
        <taxon>Stylonychia</taxon>
    </lineage>
</organism>
<sequence length="445" mass="51928">MEDNTSPSNKQIAGQNRQRLIKKRTSQSFEEYDSTTISEKMDLYNGHKSAQTVRNPLVQKKGKINYKTLEKILSFDNTNNFESCFLNHLLPKGFAQNQKLEEEQKAQAEDPFLIEEEEDLQQYDDQNQDRGFKENFIFTIKINDQDEDIYRQEELLRLQREEQKNLKVIKQNKNMDQIVEASYNKEIGSYDYSQKKDGGPILTSQNNFSQSQNEELKQDANENPFDRDLVAIVSENQNEMVNKIESGNNQNVYGHQHSLQRMDTPMFVNATRQTNLCSKNKQALFLENGQQLSVLNLNFSHDPREKNSRDRGNSFNAGTNEDHSWVESKLDIDMRKVFRNQLEITQDFKVLYSVIEETKCLEEPPYPKITQRKFTLIFELIDVLIKIVDTTNENFFLQDITIQEITYDKKTSEIVTINYSLIPLDANQISSITSCEMLKRSLSIL</sequence>
<dbReference type="EMBL" id="CCKQ01013672">
    <property type="protein sequence ID" value="CDW85367.1"/>
    <property type="molecule type" value="Genomic_DNA"/>
</dbReference>
<evidence type="ECO:0000313" key="3">
    <source>
        <dbReference type="Proteomes" id="UP000039865"/>
    </source>
</evidence>